<evidence type="ECO:0000313" key="4">
    <source>
        <dbReference type="Proteomes" id="UP001144096"/>
    </source>
</evidence>
<gene>
    <name evidence="3" type="ORF">M8542_04025</name>
</gene>
<dbReference type="Pfam" id="PF07228">
    <property type="entry name" value="SpoIIE"/>
    <property type="match status" value="1"/>
</dbReference>
<dbReference type="PANTHER" id="PTHR43156:SF2">
    <property type="entry name" value="STAGE II SPORULATION PROTEIN E"/>
    <property type="match status" value="1"/>
</dbReference>
<dbReference type="EMBL" id="JAMXQV010000002">
    <property type="protein sequence ID" value="MCR6481975.1"/>
    <property type="molecule type" value="Genomic_DNA"/>
</dbReference>
<dbReference type="InterPro" id="IPR052016">
    <property type="entry name" value="Bact_Sigma-Reg"/>
</dbReference>
<dbReference type="GO" id="GO:0016791">
    <property type="term" value="F:phosphatase activity"/>
    <property type="evidence" value="ECO:0007669"/>
    <property type="project" value="TreeGrafter"/>
</dbReference>
<dbReference type="SUPFAM" id="SSF81606">
    <property type="entry name" value="PP2C-like"/>
    <property type="match status" value="1"/>
</dbReference>
<proteinExistence type="predicted"/>
<dbReference type="SUPFAM" id="SSF55781">
    <property type="entry name" value="GAF domain-like"/>
    <property type="match status" value="1"/>
</dbReference>
<sequence length="552" mass="57975">MADPARTAPAPQVADDLAVAAARGREPGWEAAPTAAIVADDSGVVRLLNAAARRLFPAAEPSRPLSATVAGWLARAHEHGSADVVRGEVGRRVFAAHPVAHGDGVTWWLVDETDTRSAREALAREQERTAFLSDASAALLGSLNLERCMEVAARLAAQHLADAALVLAPAAGGNFPAVSCVRGGEPVRTRLEIDPDDLPGLGEALQGFPPVPSRWLDPDAAPAWVRPAGFGAAGSIVVTPLPGHGVPAGALILLRRDDRASFTEQEELFARLFAARAGAAMSAARVFALQASITDTLMRELLPPTLEQIGGVEYAGRYRPARDGERIGGDFYDVHPPATTEGDEALAVLGDVCGKGLDAAVLTGKIRTTLRALLPMAGDHHRLLTLLNRTLADRGDARFVTLVLASARREGATVRLRLTCAGHPPALIVRADGRVEEADSRGSLIGVLPEIESTGADITLAPGETCLLYTDGIVEARGGPLGDEMFGEDRLRQALTECANMPADAVVERIQMLASQWIGRGAHDDMAVLAITAPRGQHLAAVGGHGRGRYTA</sequence>
<dbReference type="InterPro" id="IPR036457">
    <property type="entry name" value="PPM-type-like_dom_sf"/>
</dbReference>
<dbReference type="InterPro" id="IPR001932">
    <property type="entry name" value="PPM-type_phosphatase-like_dom"/>
</dbReference>
<evidence type="ECO:0000256" key="1">
    <source>
        <dbReference type="ARBA" id="ARBA00022801"/>
    </source>
</evidence>
<dbReference type="Gene3D" id="3.30.450.40">
    <property type="match status" value="1"/>
</dbReference>
<accession>A0A9X2SJ77</accession>
<dbReference type="PANTHER" id="PTHR43156">
    <property type="entry name" value="STAGE II SPORULATION PROTEIN E-RELATED"/>
    <property type="match status" value="1"/>
</dbReference>
<dbReference type="RefSeq" id="WP_257918622.1">
    <property type="nucleotide sequence ID" value="NZ_JAMXQV010000002.1"/>
</dbReference>
<name>A0A9X2SJ77_9PSEU</name>
<organism evidence="3 4">
    <name type="scientific">Amycolatopsis iheyensis</name>
    <dbReference type="NCBI Taxonomy" id="2945988"/>
    <lineage>
        <taxon>Bacteria</taxon>
        <taxon>Bacillati</taxon>
        <taxon>Actinomycetota</taxon>
        <taxon>Actinomycetes</taxon>
        <taxon>Pseudonocardiales</taxon>
        <taxon>Pseudonocardiaceae</taxon>
        <taxon>Amycolatopsis</taxon>
    </lineage>
</organism>
<dbReference type="AlphaFoldDB" id="A0A9X2SJ77"/>
<dbReference type="SMART" id="SM00331">
    <property type="entry name" value="PP2C_SIG"/>
    <property type="match status" value="1"/>
</dbReference>
<comment type="caution">
    <text evidence="3">The sequence shown here is derived from an EMBL/GenBank/DDBJ whole genome shotgun (WGS) entry which is preliminary data.</text>
</comment>
<reference evidence="3" key="1">
    <citation type="submission" date="2022-06" db="EMBL/GenBank/DDBJ databases">
        <title>Amycolatopsis iheyaensis sp. nov., a new species of the genus Amycolatopsis isolated from soil in Iheya island, Japan.</title>
        <authorList>
            <person name="Ngamcharungchit C."/>
            <person name="Kanto H."/>
            <person name="Take A."/>
            <person name="Intra B."/>
            <person name="Matsumoto A."/>
            <person name="Panbangred W."/>
            <person name="Inahashi Y."/>
        </authorList>
    </citation>
    <scope>NUCLEOTIDE SEQUENCE</scope>
    <source>
        <strain evidence="3">OK19-0408</strain>
    </source>
</reference>
<dbReference type="Proteomes" id="UP001144096">
    <property type="component" value="Unassembled WGS sequence"/>
</dbReference>
<dbReference type="InterPro" id="IPR029016">
    <property type="entry name" value="GAF-like_dom_sf"/>
</dbReference>
<feature type="domain" description="PPM-type phosphatase" evidence="2">
    <location>
        <begin position="312"/>
        <end position="533"/>
    </location>
</feature>
<keyword evidence="4" id="KW-1185">Reference proteome</keyword>
<evidence type="ECO:0000259" key="2">
    <source>
        <dbReference type="SMART" id="SM00331"/>
    </source>
</evidence>
<protein>
    <submittedName>
        <fullName evidence="3">Serine/threonine-protein phosphatase</fullName>
    </submittedName>
</protein>
<evidence type="ECO:0000313" key="3">
    <source>
        <dbReference type="EMBL" id="MCR6481975.1"/>
    </source>
</evidence>
<dbReference type="Gene3D" id="3.60.40.10">
    <property type="entry name" value="PPM-type phosphatase domain"/>
    <property type="match status" value="1"/>
</dbReference>
<keyword evidence="1" id="KW-0378">Hydrolase</keyword>